<evidence type="ECO:0000256" key="6">
    <source>
        <dbReference type="ARBA" id="ARBA00023136"/>
    </source>
</evidence>
<dbReference type="OrthoDB" id="2985014at2759"/>
<dbReference type="InParanoid" id="A0A7F5RMF2"/>
<sequence>MLTGYKKTISELFLIPQRWVLGIMGFLAILNAYSMRVTLSIAITEMVVSSNKSSNYSDACPSYESSSGSTSSSVIKDPSKLYNWDEATQGIILSSFYYGYVVTHLPGGLLAEKFGGKYTLGIGMLSTAVLTVLTPLVIKFGDWQGLVVLRVLMGLGEGTTFPALSVLLAKWVPTSERSKLGSLAYSGSVLGTVFSNSVSGVLISATEDWASVFYFFGGIGILWYIIWELICFSSPESHPYITDKEKNYLEKELGATTTTQNTPWKQILTSVPVWALIAAQIGHDWGNYAMVTDLPKYMSDVLNFNVTQNGLWSSLPYVVMWIVSMVFGWFCDWHITKGYTGITFARKFYTAVGAIGPGIFMLAASYAGCDRMLAVIMFTVAMGFMGTFYCGMKVNTLDLSPNYAGTIMAIQNGLGAITGIIAPYLIGILTEDNTVTQWRLVFWITFAVFAITTVIFVIFGSGDRQWWNDIGMKVDAASSEIAVKVLPSKDNENITKTNNNEKNQL</sequence>
<evidence type="ECO:0000259" key="8">
    <source>
        <dbReference type="PROSITE" id="PS50850"/>
    </source>
</evidence>
<reference evidence="10" key="1">
    <citation type="submission" date="2025-08" db="UniProtKB">
        <authorList>
            <consortium name="RefSeq"/>
        </authorList>
    </citation>
    <scope>IDENTIFICATION</scope>
    <source>
        <tissue evidence="10">Entire body</tissue>
    </source>
</reference>
<comment type="subcellular location">
    <subcellularLocation>
        <location evidence="1">Membrane</location>
        <topology evidence="1">Multi-pass membrane protein</topology>
    </subcellularLocation>
</comment>
<dbReference type="PANTHER" id="PTHR11662">
    <property type="entry name" value="SOLUTE CARRIER FAMILY 17"/>
    <property type="match status" value="1"/>
</dbReference>
<evidence type="ECO:0000313" key="10">
    <source>
        <dbReference type="RefSeq" id="XP_025837208.1"/>
    </source>
</evidence>
<evidence type="ECO:0000256" key="7">
    <source>
        <dbReference type="SAM" id="Phobius"/>
    </source>
</evidence>
<dbReference type="GO" id="GO:0006820">
    <property type="term" value="P:monoatomic anion transport"/>
    <property type="evidence" value="ECO:0007669"/>
    <property type="project" value="TreeGrafter"/>
</dbReference>
<feature type="domain" description="Major facilitator superfamily (MFS) profile" evidence="8">
    <location>
        <begin position="20"/>
        <end position="465"/>
    </location>
</feature>
<keyword evidence="5 7" id="KW-1133">Transmembrane helix</keyword>
<dbReference type="InterPro" id="IPR020846">
    <property type="entry name" value="MFS_dom"/>
</dbReference>
<dbReference type="FunCoup" id="A0A7F5RMF2">
    <property type="interactions" value="110"/>
</dbReference>
<evidence type="ECO:0000256" key="1">
    <source>
        <dbReference type="ARBA" id="ARBA00004141"/>
    </source>
</evidence>
<dbReference type="GO" id="GO:0015293">
    <property type="term" value="F:symporter activity"/>
    <property type="evidence" value="ECO:0007669"/>
    <property type="project" value="UniProtKB-KW"/>
</dbReference>
<evidence type="ECO:0000256" key="2">
    <source>
        <dbReference type="ARBA" id="ARBA00022448"/>
    </source>
</evidence>
<name>A0A7F5RMF2_AGRPL</name>
<organism evidence="9 10">
    <name type="scientific">Agrilus planipennis</name>
    <name type="common">Emerald ash borer</name>
    <name type="synonym">Agrilus marcopoli</name>
    <dbReference type="NCBI Taxonomy" id="224129"/>
    <lineage>
        <taxon>Eukaryota</taxon>
        <taxon>Metazoa</taxon>
        <taxon>Ecdysozoa</taxon>
        <taxon>Arthropoda</taxon>
        <taxon>Hexapoda</taxon>
        <taxon>Insecta</taxon>
        <taxon>Pterygota</taxon>
        <taxon>Neoptera</taxon>
        <taxon>Endopterygota</taxon>
        <taxon>Coleoptera</taxon>
        <taxon>Polyphaga</taxon>
        <taxon>Elateriformia</taxon>
        <taxon>Buprestoidea</taxon>
        <taxon>Buprestidae</taxon>
        <taxon>Agrilinae</taxon>
        <taxon>Agrilus</taxon>
    </lineage>
</organism>
<dbReference type="InterPro" id="IPR050382">
    <property type="entry name" value="MFS_Na/Anion_cotransporter"/>
</dbReference>
<feature type="transmembrane region" description="Helical" evidence="7">
    <location>
        <begin position="212"/>
        <end position="230"/>
    </location>
</feature>
<dbReference type="FunFam" id="1.20.1250.20:FF:000512">
    <property type="entry name" value="Putative inorganic phosphate cotransporter-like Protein"/>
    <property type="match status" value="1"/>
</dbReference>
<feature type="transmembrane region" description="Helical" evidence="7">
    <location>
        <begin position="118"/>
        <end position="138"/>
    </location>
</feature>
<keyword evidence="6 7" id="KW-0472">Membrane</keyword>
<evidence type="ECO:0000256" key="3">
    <source>
        <dbReference type="ARBA" id="ARBA00022692"/>
    </source>
</evidence>
<dbReference type="Pfam" id="PF07690">
    <property type="entry name" value="MFS_1"/>
    <property type="match status" value="1"/>
</dbReference>
<feature type="transmembrane region" description="Helical" evidence="7">
    <location>
        <begin position="372"/>
        <end position="391"/>
    </location>
</feature>
<dbReference type="CDD" id="cd17318">
    <property type="entry name" value="MFS_SLC17"/>
    <property type="match status" value="1"/>
</dbReference>
<dbReference type="GO" id="GO:0016020">
    <property type="term" value="C:membrane"/>
    <property type="evidence" value="ECO:0007669"/>
    <property type="project" value="UniProtKB-SubCell"/>
</dbReference>
<dbReference type="GeneID" id="108735950"/>
<dbReference type="SUPFAM" id="SSF103473">
    <property type="entry name" value="MFS general substrate transporter"/>
    <property type="match status" value="1"/>
</dbReference>
<dbReference type="FunFam" id="1.20.1250.20:FF:000003">
    <property type="entry name" value="Solute carrier family 17 member 3"/>
    <property type="match status" value="1"/>
</dbReference>
<dbReference type="InterPro" id="IPR011701">
    <property type="entry name" value="MFS"/>
</dbReference>
<dbReference type="RefSeq" id="XP_025837208.1">
    <property type="nucleotide sequence ID" value="XM_025981423.1"/>
</dbReference>
<feature type="transmembrane region" description="Helical" evidence="7">
    <location>
        <begin position="147"/>
        <end position="171"/>
    </location>
</feature>
<gene>
    <name evidence="10" type="primary">LOC108735950</name>
</gene>
<keyword evidence="4" id="KW-0769">Symport</keyword>
<evidence type="ECO:0000256" key="4">
    <source>
        <dbReference type="ARBA" id="ARBA00022847"/>
    </source>
</evidence>
<accession>A0A7F5RMF2</accession>
<dbReference type="PROSITE" id="PS50850">
    <property type="entry name" value="MFS"/>
    <property type="match status" value="1"/>
</dbReference>
<feature type="transmembrane region" description="Helical" evidence="7">
    <location>
        <begin position="183"/>
        <end position="205"/>
    </location>
</feature>
<proteinExistence type="predicted"/>
<dbReference type="InterPro" id="IPR036259">
    <property type="entry name" value="MFS_trans_sf"/>
</dbReference>
<dbReference type="PANTHER" id="PTHR11662:SF415">
    <property type="entry name" value="AT30085P-RELATED"/>
    <property type="match status" value="1"/>
</dbReference>
<evidence type="ECO:0000313" key="9">
    <source>
        <dbReference type="Proteomes" id="UP000192223"/>
    </source>
</evidence>
<feature type="transmembrane region" description="Helical" evidence="7">
    <location>
        <begin position="315"/>
        <end position="336"/>
    </location>
</feature>
<keyword evidence="9" id="KW-1185">Reference proteome</keyword>
<dbReference type="KEGG" id="apln:108735950"/>
<feature type="transmembrane region" description="Helical" evidence="7">
    <location>
        <begin position="20"/>
        <end position="43"/>
    </location>
</feature>
<dbReference type="Gene3D" id="1.20.1250.20">
    <property type="entry name" value="MFS general substrate transporter like domains"/>
    <property type="match status" value="2"/>
</dbReference>
<evidence type="ECO:0000256" key="5">
    <source>
        <dbReference type="ARBA" id="ARBA00022989"/>
    </source>
</evidence>
<feature type="transmembrane region" description="Helical" evidence="7">
    <location>
        <begin position="438"/>
        <end position="459"/>
    </location>
</feature>
<dbReference type="AlphaFoldDB" id="A0A7F5RMF2"/>
<feature type="transmembrane region" description="Helical" evidence="7">
    <location>
        <begin position="348"/>
        <end position="366"/>
    </location>
</feature>
<protein>
    <submittedName>
        <fullName evidence="10">Inorganic phosphate cotransporter isoform X1</fullName>
    </submittedName>
</protein>
<keyword evidence="3 7" id="KW-0812">Transmembrane</keyword>
<feature type="transmembrane region" description="Helical" evidence="7">
    <location>
        <begin position="403"/>
        <end position="426"/>
    </location>
</feature>
<keyword evidence="2" id="KW-0813">Transport</keyword>
<dbReference type="Proteomes" id="UP000192223">
    <property type="component" value="Unplaced"/>
</dbReference>